<keyword evidence="9" id="KW-0964">Secreted</keyword>
<dbReference type="Pfam" id="PF12032">
    <property type="entry name" value="CLIP"/>
    <property type="match status" value="1"/>
</dbReference>
<reference evidence="12" key="2">
    <citation type="submission" date="2022-10" db="EMBL/GenBank/DDBJ databases">
        <authorList>
            <consortium name="ENA_rothamsted_submissions"/>
            <consortium name="culmorum"/>
            <person name="King R."/>
        </authorList>
    </citation>
    <scope>NUCLEOTIDE SEQUENCE</scope>
</reference>
<dbReference type="GO" id="GO:0004252">
    <property type="term" value="F:serine-type endopeptidase activity"/>
    <property type="evidence" value="ECO:0007669"/>
    <property type="project" value="UniProtKB-UniRule"/>
</dbReference>
<dbReference type="Gene3D" id="3.30.1640.30">
    <property type="match status" value="1"/>
</dbReference>
<evidence type="ECO:0000256" key="6">
    <source>
        <dbReference type="ARBA" id="ARBA00023180"/>
    </source>
</evidence>
<protein>
    <recommendedName>
        <fullName evidence="9">CLIP domain-containing serine protease</fullName>
        <ecNumber evidence="8">3.4.21.-</ecNumber>
    </recommendedName>
</protein>
<dbReference type="GO" id="GO:0005576">
    <property type="term" value="C:extracellular region"/>
    <property type="evidence" value="ECO:0007669"/>
    <property type="project" value="UniProtKB-SubCell"/>
</dbReference>
<dbReference type="EMBL" id="OU893335">
    <property type="protein sequence ID" value="CAG9792471.1"/>
    <property type="molecule type" value="Genomic_DNA"/>
</dbReference>
<dbReference type="PROSITE" id="PS50240">
    <property type="entry name" value="TRYPSIN_DOM"/>
    <property type="match status" value="1"/>
</dbReference>
<comment type="similarity">
    <text evidence="7 9">Belongs to the peptidase S1 family. CLIP subfamily.</text>
</comment>
<evidence type="ECO:0000313" key="13">
    <source>
        <dbReference type="Proteomes" id="UP001153714"/>
    </source>
</evidence>
<comment type="subcellular location">
    <subcellularLocation>
        <location evidence="9">Secreted</location>
    </subcellularLocation>
</comment>
<keyword evidence="13" id="KW-1185">Reference proteome</keyword>
<dbReference type="SMART" id="SM00020">
    <property type="entry name" value="Tryp_SPc"/>
    <property type="match status" value="1"/>
</dbReference>
<evidence type="ECO:0000259" key="10">
    <source>
        <dbReference type="PROSITE" id="PS50240"/>
    </source>
</evidence>
<dbReference type="PROSITE" id="PS00134">
    <property type="entry name" value="TRYPSIN_HIS"/>
    <property type="match status" value="1"/>
</dbReference>
<dbReference type="PANTHER" id="PTHR24256">
    <property type="entry name" value="TRYPTASE-RELATED"/>
    <property type="match status" value="1"/>
</dbReference>
<dbReference type="InterPro" id="IPR009003">
    <property type="entry name" value="Peptidase_S1_PA"/>
</dbReference>
<evidence type="ECO:0000256" key="2">
    <source>
        <dbReference type="ARBA" id="ARBA00022729"/>
    </source>
</evidence>
<dbReference type="GO" id="GO:0006508">
    <property type="term" value="P:proteolysis"/>
    <property type="evidence" value="ECO:0007669"/>
    <property type="project" value="UniProtKB-KW"/>
</dbReference>
<dbReference type="AlphaFoldDB" id="A0A9N9R9U0"/>
<dbReference type="CDD" id="cd00190">
    <property type="entry name" value="Tryp_SPc"/>
    <property type="match status" value="1"/>
</dbReference>
<dbReference type="Pfam" id="PF00089">
    <property type="entry name" value="Trypsin"/>
    <property type="match status" value="1"/>
</dbReference>
<dbReference type="InterPro" id="IPR001314">
    <property type="entry name" value="Peptidase_S1A"/>
</dbReference>
<dbReference type="FunFam" id="2.40.10.10:FF:000002">
    <property type="entry name" value="Transmembrane protease serine"/>
    <property type="match status" value="1"/>
</dbReference>
<dbReference type="InterPro" id="IPR043504">
    <property type="entry name" value="Peptidase_S1_PA_chymotrypsin"/>
</dbReference>
<feature type="domain" description="Peptidase S1" evidence="10">
    <location>
        <begin position="100"/>
        <end position="354"/>
    </location>
</feature>
<keyword evidence="6" id="KW-0325">Glycoprotein</keyword>
<dbReference type="InterPro" id="IPR018114">
    <property type="entry name" value="TRYPSIN_HIS"/>
</dbReference>
<evidence type="ECO:0000256" key="9">
    <source>
        <dbReference type="RuleBase" id="RU366078"/>
    </source>
</evidence>
<dbReference type="EC" id="3.4.21.-" evidence="8"/>
<dbReference type="InterPro" id="IPR022700">
    <property type="entry name" value="CLIP"/>
</dbReference>
<evidence type="ECO:0000256" key="8">
    <source>
        <dbReference type="RuleBase" id="RU363034"/>
    </source>
</evidence>
<name>A0A9N9R9U0_9NEOP</name>
<dbReference type="PROSITE" id="PS00135">
    <property type="entry name" value="TRYPSIN_SER"/>
    <property type="match status" value="1"/>
</dbReference>
<dbReference type="OrthoDB" id="9981647at2759"/>
<dbReference type="Gene3D" id="2.40.10.10">
    <property type="entry name" value="Trypsin-like serine proteases"/>
    <property type="match status" value="2"/>
</dbReference>
<evidence type="ECO:0000313" key="12">
    <source>
        <dbReference type="EMBL" id="CAG9792471.1"/>
    </source>
</evidence>
<dbReference type="InterPro" id="IPR038565">
    <property type="entry name" value="CLIP_sf"/>
</dbReference>
<gene>
    <name evidence="12" type="ORF">DIATSA_LOCUS9997</name>
</gene>
<dbReference type="Proteomes" id="UP001153714">
    <property type="component" value="Chromosome 4"/>
</dbReference>
<keyword evidence="4 8" id="KW-0720">Serine protease</keyword>
<evidence type="ECO:0000256" key="1">
    <source>
        <dbReference type="ARBA" id="ARBA00022670"/>
    </source>
</evidence>
<keyword evidence="3 8" id="KW-0378">Hydrolase</keyword>
<dbReference type="InterPro" id="IPR033116">
    <property type="entry name" value="TRYPSIN_SER"/>
</dbReference>
<evidence type="ECO:0000256" key="7">
    <source>
        <dbReference type="ARBA" id="ARBA00024195"/>
    </source>
</evidence>
<feature type="domain" description="Clip" evidence="11">
    <location>
        <begin position="19"/>
        <end position="62"/>
    </location>
</feature>
<keyword evidence="2" id="KW-0732">Signal</keyword>
<evidence type="ECO:0000256" key="4">
    <source>
        <dbReference type="ARBA" id="ARBA00022825"/>
    </source>
</evidence>
<organism evidence="12 13">
    <name type="scientific">Diatraea saccharalis</name>
    <name type="common">sugarcane borer</name>
    <dbReference type="NCBI Taxonomy" id="40085"/>
    <lineage>
        <taxon>Eukaryota</taxon>
        <taxon>Metazoa</taxon>
        <taxon>Ecdysozoa</taxon>
        <taxon>Arthropoda</taxon>
        <taxon>Hexapoda</taxon>
        <taxon>Insecta</taxon>
        <taxon>Pterygota</taxon>
        <taxon>Neoptera</taxon>
        <taxon>Endopterygota</taxon>
        <taxon>Lepidoptera</taxon>
        <taxon>Glossata</taxon>
        <taxon>Ditrysia</taxon>
        <taxon>Pyraloidea</taxon>
        <taxon>Crambidae</taxon>
        <taxon>Crambinae</taxon>
        <taxon>Diatraea</taxon>
    </lineage>
</organism>
<evidence type="ECO:0000256" key="3">
    <source>
        <dbReference type="ARBA" id="ARBA00022801"/>
    </source>
</evidence>
<keyword evidence="1 8" id="KW-0645">Protease</keyword>
<comment type="domain">
    <text evidence="9">The clip domain consists of 35-55 residues which are 'knitted' together usually by 3 conserved disulfide bonds forming a clip-like compact structure.</text>
</comment>
<dbReference type="SMART" id="SM00680">
    <property type="entry name" value="CLIP"/>
    <property type="match status" value="1"/>
</dbReference>
<evidence type="ECO:0000259" key="11">
    <source>
        <dbReference type="PROSITE" id="PS51888"/>
    </source>
</evidence>
<dbReference type="SUPFAM" id="SSF50494">
    <property type="entry name" value="Trypsin-like serine proteases"/>
    <property type="match status" value="1"/>
</dbReference>
<accession>A0A9N9R9U0</accession>
<proteinExistence type="inferred from homology"/>
<evidence type="ECO:0000256" key="5">
    <source>
        <dbReference type="ARBA" id="ARBA00023157"/>
    </source>
</evidence>
<reference evidence="12" key="1">
    <citation type="submission" date="2021-12" db="EMBL/GenBank/DDBJ databases">
        <authorList>
            <person name="King R."/>
        </authorList>
    </citation>
    <scope>NUCLEOTIDE SEQUENCE</scope>
</reference>
<dbReference type="PROSITE" id="PS51888">
    <property type="entry name" value="CLIP"/>
    <property type="match status" value="1"/>
</dbReference>
<dbReference type="PRINTS" id="PR00722">
    <property type="entry name" value="CHYMOTRYPSIN"/>
</dbReference>
<dbReference type="FunFam" id="2.40.10.10:FF:000028">
    <property type="entry name" value="Serine protease easter"/>
    <property type="match status" value="1"/>
</dbReference>
<keyword evidence="5" id="KW-1015">Disulfide bond</keyword>
<sequence length="355" mass="38965">MGGFGALVFPIRSHVCCSDCFTPDGKPGACVSIQECPSLNITKSNYDFIRNSICLNGFEVCCGPPPSVPDRGNCKNQISAFPPNPETECCGIQASGQNRIFGGTSTGIDQYPWLALLEYKIGNQIKLNCGGALISNKYVLTAAHCMNFNKPVSIRLGEYDVTHDGQDCLEGSDCTDPAVSIPIKEILIHPEYDNVLKRNDIALIRLDGMANYTDFIRPICLPTLDVSQLSPNVSLYVAGWGRMSWNIKFSSLKQHVKVPIVNMQDCQNVYETRIVPKVNLWSKQLCAGGEKGRDSCNGDSGGPLMMKTLLPNNLTVITAEGVVSYGPQVCGIKDVPGVYTKVYEYNTWIRRHIRP</sequence>
<dbReference type="InterPro" id="IPR051487">
    <property type="entry name" value="Ser/Thr_Proteases_Immune/Dev"/>
</dbReference>
<dbReference type="InterPro" id="IPR001254">
    <property type="entry name" value="Trypsin_dom"/>
</dbReference>